<dbReference type="InterPro" id="IPR037056">
    <property type="entry name" value="RNase_H1_N_sf"/>
</dbReference>
<evidence type="ECO:0000259" key="1">
    <source>
        <dbReference type="Pfam" id="PF01693"/>
    </source>
</evidence>
<sequence length="56" mass="6352">MRNYPYYAVAKGRRPGVYDNWAVCHALVHRFRGATFMGVNNIEEGFTFINSVNAGL</sequence>
<protein>
    <recommendedName>
        <fullName evidence="1">Ribonuclease H1 N-terminal domain-containing protein</fullName>
    </recommendedName>
</protein>
<reference evidence="2" key="2">
    <citation type="submission" date="2023-06" db="EMBL/GenBank/DDBJ databases">
        <authorList>
            <person name="Ma L."/>
            <person name="Liu K.-W."/>
            <person name="Li Z."/>
            <person name="Hsiao Y.-Y."/>
            <person name="Qi Y."/>
            <person name="Fu T."/>
            <person name="Tang G."/>
            <person name="Zhang D."/>
            <person name="Sun W.-H."/>
            <person name="Liu D.-K."/>
            <person name="Li Y."/>
            <person name="Chen G.-Z."/>
            <person name="Liu X.-D."/>
            <person name="Liao X.-Y."/>
            <person name="Jiang Y.-T."/>
            <person name="Yu X."/>
            <person name="Hao Y."/>
            <person name="Huang J."/>
            <person name="Zhao X.-W."/>
            <person name="Ke S."/>
            <person name="Chen Y.-Y."/>
            <person name="Wu W.-L."/>
            <person name="Hsu J.-L."/>
            <person name="Lin Y.-F."/>
            <person name="Huang M.-D."/>
            <person name="Li C.-Y."/>
            <person name="Huang L."/>
            <person name="Wang Z.-W."/>
            <person name="Zhao X."/>
            <person name="Zhong W.-Y."/>
            <person name="Peng D.-H."/>
            <person name="Ahmad S."/>
            <person name="Lan S."/>
            <person name="Zhang J.-S."/>
            <person name="Tsai W.-C."/>
            <person name="Van De Peer Y."/>
            <person name="Liu Z.-J."/>
        </authorList>
    </citation>
    <scope>NUCLEOTIDE SEQUENCE</scope>
    <source>
        <strain evidence="2">CP</strain>
        <tissue evidence="2">Leaves</tissue>
    </source>
</reference>
<dbReference type="AlphaFoldDB" id="A0AAV9DDY9"/>
<keyword evidence="3" id="KW-1185">Reference proteome</keyword>
<organism evidence="2 3">
    <name type="scientific">Acorus calamus</name>
    <name type="common">Sweet flag</name>
    <dbReference type="NCBI Taxonomy" id="4465"/>
    <lineage>
        <taxon>Eukaryota</taxon>
        <taxon>Viridiplantae</taxon>
        <taxon>Streptophyta</taxon>
        <taxon>Embryophyta</taxon>
        <taxon>Tracheophyta</taxon>
        <taxon>Spermatophyta</taxon>
        <taxon>Magnoliopsida</taxon>
        <taxon>Liliopsida</taxon>
        <taxon>Acoraceae</taxon>
        <taxon>Acorus</taxon>
    </lineage>
</organism>
<feature type="domain" description="Ribonuclease H1 N-terminal" evidence="1">
    <location>
        <begin position="5"/>
        <end position="38"/>
    </location>
</feature>
<evidence type="ECO:0000313" key="2">
    <source>
        <dbReference type="EMBL" id="KAK1299159.1"/>
    </source>
</evidence>
<dbReference type="InterPro" id="IPR011320">
    <property type="entry name" value="RNase_H1_N"/>
</dbReference>
<name>A0AAV9DDY9_ACOCL</name>
<comment type="caution">
    <text evidence="2">The sequence shown here is derived from an EMBL/GenBank/DDBJ whole genome shotgun (WGS) entry which is preliminary data.</text>
</comment>
<accession>A0AAV9DDY9</accession>
<gene>
    <name evidence="2" type="ORF">QJS10_CPB14g01565</name>
</gene>
<dbReference type="Gene3D" id="3.40.970.10">
    <property type="entry name" value="Ribonuclease H1, N-terminal domain"/>
    <property type="match status" value="1"/>
</dbReference>
<proteinExistence type="predicted"/>
<dbReference type="InterPro" id="IPR009027">
    <property type="entry name" value="Ribosomal_bL9/RNase_H1_N"/>
</dbReference>
<reference evidence="2" key="1">
    <citation type="journal article" date="2023" name="Nat. Commun.">
        <title>Diploid and tetraploid genomes of Acorus and the evolution of monocots.</title>
        <authorList>
            <person name="Ma L."/>
            <person name="Liu K.W."/>
            <person name="Li Z."/>
            <person name="Hsiao Y.Y."/>
            <person name="Qi Y."/>
            <person name="Fu T."/>
            <person name="Tang G.D."/>
            <person name="Zhang D."/>
            <person name="Sun W.H."/>
            <person name="Liu D.K."/>
            <person name="Li Y."/>
            <person name="Chen G.Z."/>
            <person name="Liu X.D."/>
            <person name="Liao X.Y."/>
            <person name="Jiang Y.T."/>
            <person name="Yu X."/>
            <person name="Hao Y."/>
            <person name="Huang J."/>
            <person name="Zhao X.W."/>
            <person name="Ke S."/>
            <person name="Chen Y.Y."/>
            <person name="Wu W.L."/>
            <person name="Hsu J.L."/>
            <person name="Lin Y.F."/>
            <person name="Huang M.D."/>
            <person name="Li C.Y."/>
            <person name="Huang L."/>
            <person name="Wang Z.W."/>
            <person name="Zhao X."/>
            <person name="Zhong W.Y."/>
            <person name="Peng D.H."/>
            <person name="Ahmad S."/>
            <person name="Lan S."/>
            <person name="Zhang J.S."/>
            <person name="Tsai W.C."/>
            <person name="Van de Peer Y."/>
            <person name="Liu Z.J."/>
        </authorList>
    </citation>
    <scope>NUCLEOTIDE SEQUENCE</scope>
    <source>
        <strain evidence="2">CP</strain>
    </source>
</reference>
<dbReference type="SUPFAM" id="SSF55658">
    <property type="entry name" value="L9 N-domain-like"/>
    <property type="match status" value="1"/>
</dbReference>
<dbReference type="Proteomes" id="UP001180020">
    <property type="component" value="Unassembled WGS sequence"/>
</dbReference>
<dbReference type="Pfam" id="PF01693">
    <property type="entry name" value="Cauli_VI"/>
    <property type="match status" value="1"/>
</dbReference>
<dbReference type="EMBL" id="JAUJYO010000014">
    <property type="protein sequence ID" value="KAK1299159.1"/>
    <property type="molecule type" value="Genomic_DNA"/>
</dbReference>
<evidence type="ECO:0000313" key="3">
    <source>
        <dbReference type="Proteomes" id="UP001180020"/>
    </source>
</evidence>